<dbReference type="SUPFAM" id="SSF81342">
    <property type="entry name" value="Transmembrane di-heme cytochromes"/>
    <property type="match status" value="1"/>
</dbReference>
<dbReference type="PANTHER" id="PTHR30485:SF1">
    <property type="entry name" value="CYTOCHROME YDHU-RELATED"/>
    <property type="match status" value="1"/>
</dbReference>
<dbReference type="InterPro" id="IPR051542">
    <property type="entry name" value="Hydrogenase_cytochrome"/>
</dbReference>
<evidence type="ECO:0000256" key="4">
    <source>
        <dbReference type="ARBA" id="ARBA00022989"/>
    </source>
</evidence>
<evidence type="ECO:0000256" key="5">
    <source>
        <dbReference type="ARBA" id="ARBA00023136"/>
    </source>
</evidence>
<dbReference type="PANTHER" id="PTHR30485">
    <property type="entry name" value="NI/FE-HYDROGENASE 1 B-TYPE CYTOCHROME SUBUNIT"/>
    <property type="match status" value="1"/>
</dbReference>
<evidence type="ECO:0000256" key="6">
    <source>
        <dbReference type="SAM" id="Phobius"/>
    </source>
</evidence>
<dbReference type="AlphaFoldDB" id="A0A381YP00"/>
<name>A0A381YP00_9ZZZZ</name>
<keyword evidence="5 6" id="KW-0472">Membrane</keyword>
<evidence type="ECO:0000256" key="2">
    <source>
        <dbReference type="ARBA" id="ARBA00022475"/>
    </source>
</evidence>
<dbReference type="GO" id="GO:0005886">
    <property type="term" value="C:plasma membrane"/>
    <property type="evidence" value="ECO:0007669"/>
    <property type="project" value="UniProtKB-SubCell"/>
</dbReference>
<keyword evidence="2" id="KW-1003">Cell membrane</keyword>
<feature type="transmembrane region" description="Helical" evidence="6">
    <location>
        <begin position="30"/>
        <end position="50"/>
    </location>
</feature>
<keyword evidence="4 6" id="KW-1133">Transmembrane helix</keyword>
<dbReference type="Pfam" id="PF01292">
    <property type="entry name" value="Ni_hydr_CYTB"/>
    <property type="match status" value="1"/>
</dbReference>
<feature type="transmembrane region" description="Helical" evidence="6">
    <location>
        <begin position="119"/>
        <end position="140"/>
    </location>
</feature>
<evidence type="ECO:0000259" key="7">
    <source>
        <dbReference type="Pfam" id="PF01292"/>
    </source>
</evidence>
<dbReference type="GO" id="GO:0020037">
    <property type="term" value="F:heme binding"/>
    <property type="evidence" value="ECO:0007669"/>
    <property type="project" value="TreeGrafter"/>
</dbReference>
<dbReference type="EMBL" id="UINC01018689">
    <property type="protein sequence ID" value="SVA78720.1"/>
    <property type="molecule type" value="Genomic_DNA"/>
</dbReference>
<feature type="transmembrane region" description="Helical" evidence="6">
    <location>
        <begin position="56"/>
        <end position="78"/>
    </location>
</feature>
<evidence type="ECO:0000313" key="8">
    <source>
        <dbReference type="EMBL" id="SVA78720.1"/>
    </source>
</evidence>
<keyword evidence="3 6" id="KW-0812">Transmembrane</keyword>
<dbReference type="InterPro" id="IPR011577">
    <property type="entry name" value="Cyt_b561_bac/Ni-Hgenase"/>
</dbReference>
<evidence type="ECO:0000256" key="3">
    <source>
        <dbReference type="ARBA" id="ARBA00022692"/>
    </source>
</evidence>
<dbReference type="GO" id="GO:0022904">
    <property type="term" value="P:respiratory electron transport chain"/>
    <property type="evidence" value="ECO:0007669"/>
    <property type="project" value="InterPro"/>
</dbReference>
<comment type="subcellular location">
    <subcellularLocation>
        <location evidence="1">Cell membrane</location>
        <topology evidence="1">Multi-pass membrane protein</topology>
    </subcellularLocation>
</comment>
<proteinExistence type="predicted"/>
<evidence type="ECO:0000256" key="1">
    <source>
        <dbReference type="ARBA" id="ARBA00004651"/>
    </source>
</evidence>
<sequence length="225" mass="26116">MSSADAVQDTGQVATERVTRHGLATRLNHWIIAASVIGLIITSFLPILGIKFAWVTIHWITGLVFTASIIFHTVYALLYQDWRSMWIKLSEFADVITSMAGRLDMLKVSPGKYWLMQKVYHHVITLFGVLVIITGILMMFKIDSPFWERDPYFLSSETWGFVYVLHGFASLCFVPMLMMHIYFAVRPEKQFYTRSMIKGWITKDEYLSHHDPEKWVVDQTKDRQG</sequence>
<reference evidence="8" key="1">
    <citation type="submission" date="2018-05" db="EMBL/GenBank/DDBJ databases">
        <authorList>
            <person name="Lanie J.A."/>
            <person name="Ng W.-L."/>
            <person name="Kazmierczak K.M."/>
            <person name="Andrzejewski T.M."/>
            <person name="Davidsen T.M."/>
            <person name="Wayne K.J."/>
            <person name="Tettelin H."/>
            <person name="Glass J.I."/>
            <person name="Rusch D."/>
            <person name="Podicherti R."/>
            <person name="Tsui H.-C.T."/>
            <person name="Winkler M.E."/>
        </authorList>
    </citation>
    <scope>NUCLEOTIDE SEQUENCE</scope>
</reference>
<dbReference type="Gene3D" id="1.20.950.20">
    <property type="entry name" value="Transmembrane di-heme cytochromes, Chain C"/>
    <property type="match status" value="1"/>
</dbReference>
<feature type="transmembrane region" description="Helical" evidence="6">
    <location>
        <begin position="160"/>
        <end position="185"/>
    </location>
</feature>
<accession>A0A381YP00</accession>
<dbReference type="GO" id="GO:0009055">
    <property type="term" value="F:electron transfer activity"/>
    <property type="evidence" value="ECO:0007669"/>
    <property type="project" value="InterPro"/>
</dbReference>
<protein>
    <recommendedName>
        <fullName evidence="7">Cytochrome b561 bacterial/Ni-hydrogenase domain-containing protein</fullName>
    </recommendedName>
</protein>
<gene>
    <name evidence="8" type="ORF">METZ01_LOCUS131574</name>
</gene>
<organism evidence="8">
    <name type="scientific">marine metagenome</name>
    <dbReference type="NCBI Taxonomy" id="408172"/>
    <lineage>
        <taxon>unclassified sequences</taxon>
        <taxon>metagenomes</taxon>
        <taxon>ecological metagenomes</taxon>
    </lineage>
</organism>
<feature type="domain" description="Cytochrome b561 bacterial/Ni-hydrogenase" evidence="7">
    <location>
        <begin position="20"/>
        <end position="197"/>
    </location>
</feature>
<dbReference type="InterPro" id="IPR016174">
    <property type="entry name" value="Di-haem_cyt_TM"/>
</dbReference>